<dbReference type="Proteomes" id="UP001174136">
    <property type="component" value="Unassembled WGS sequence"/>
</dbReference>
<dbReference type="InterPro" id="IPR043502">
    <property type="entry name" value="DNA/RNA_pol_sf"/>
</dbReference>
<organism evidence="2 3">
    <name type="scientific">Merluccius polli</name>
    <name type="common">Benguela hake</name>
    <name type="synonym">Merluccius cadenati</name>
    <dbReference type="NCBI Taxonomy" id="89951"/>
    <lineage>
        <taxon>Eukaryota</taxon>
        <taxon>Metazoa</taxon>
        <taxon>Chordata</taxon>
        <taxon>Craniata</taxon>
        <taxon>Vertebrata</taxon>
        <taxon>Euteleostomi</taxon>
        <taxon>Actinopterygii</taxon>
        <taxon>Neopterygii</taxon>
        <taxon>Teleostei</taxon>
        <taxon>Neoteleostei</taxon>
        <taxon>Acanthomorphata</taxon>
        <taxon>Zeiogadaria</taxon>
        <taxon>Gadariae</taxon>
        <taxon>Gadiformes</taxon>
        <taxon>Gadoidei</taxon>
        <taxon>Merlucciidae</taxon>
        <taxon>Merluccius</taxon>
    </lineage>
</organism>
<dbReference type="Pfam" id="PF18701">
    <property type="entry name" value="DUF5641"/>
    <property type="match status" value="1"/>
</dbReference>
<comment type="caution">
    <text evidence="2">The sequence shown here is derived from an EMBL/GenBank/DDBJ whole genome shotgun (WGS) entry which is preliminary data.</text>
</comment>
<evidence type="ECO:0000313" key="3">
    <source>
        <dbReference type="Proteomes" id="UP001174136"/>
    </source>
</evidence>
<dbReference type="EMBL" id="JAOPHQ010004836">
    <property type="protein sequence ID" value="KAK0138077.1"/>
    <property type="molecule type" value="Genomic_DNA"/>
</dbReference>
<keyword evidence="3" id="KW-1185">Reference proteome</keyword>
<proteinExistence type="predicted"/>
<dbReference type="AlphaFoldDB" id="A0AA47MDH6"/>
<dbReference type="SUPFAM" id="SSF56672">
    <property type="entry name" value="DNA/RNA polymerases"/>
    <property type="match status" value="1"/>
</dbReference>
<sequence>MLISQYSQDFNEVASEEKTEMSIEDKRFLKMANEALLKDGHYSLKLPFRNSGVLMPNNLQVAEQRLQSLKRKMKRDEQFKQDYVTFISDILKNNHAEEVPQEELTQPPGKVWYLPHHGVYHPKKKKLRVVFDCATYQGVSLNTELLQGPDLTNSLIGVILRFREEPIGIMADIKSMFHQVRVAESDVNYLRFLWWPQGDTRQTAREHRMLVHIFGAVSSPSVANFALQKTAADNENCFSPQVAETICHNFYVDDCAKSVAREFHAIQLVKDLTALCSEGGFQLTQWVSNSRAVLASIPNEHRAKEMKSLDLDKDSLPVERALGLQWCVDSDNFQFNINLSQKPHTRRGMLSVVSSIFDPLGFLAPLILPAKQLLQGLCHRGFGWDEPLPQPVSDQWVEWTNSLKMIKKNFSIPRCLKPQDYGETKCAELLHFADASESGYGSVSYIRLANKQNVVHVTFVLGKSRVLPLKTITVLRLELAAAALLVRVDRMLRRELRLDLKPSVFWTDSQTVLKYIANRVSMIRDNTELSQWRYVSSKDNAADDCSRGLSARKFMEQKRWIHAPQFLWKPKESWPVAGALGPVFQDDPEVKKGTAMFTAVVKTEKPTDQLISFFSIWIKLLKAVAWYLRLKHILMLSMKIKREKPLPSPQIITRSNKEKMKIKSIDFRTNTGGQLLSVKDLTEAERSVISYVQWQAFPAEMATLALSPPKVRKSSSLCRLDPVLDKGILRVVSSDPHDLEPLTPNHILLLKSMPTLPPGTFVKSDLYARRRWKQVQYLADLFWNRWTKEYLLLQQERQKWTSIKNNLNIGHIVLVVDPSAPRGSWLLGRVLEAKPDVKGLVRSVKVQTKTSVLDVHHIVTTSLNNIHSPCWGCGRQK</sequence>
<dbReference type="InterPro" id="IPR008042">
    <property type="entry name" value="Retrotrans_Pao"/>
</dbReference>
<dbReference type="CDD" id="cd01644">
    <property type="entry name" value="RT_pepA17"/>
    <property type="match status" value="1"/>
</dbReference>
<gene>
    <name evidence="2" type="ORF">N1851_025741</name>
</gene>
<name>A0AA47MDH6_MERPO</name>
<dbReference type="PANTHER" id="PTHR47331">
    <property type="entry name" value="PHD-TYPE DOMAIN-CONTAINING PROTEIN"/>
    <property type="match status" value="1"/>
</dbReference>
<protein>
    <recommendedName>
        <fullName evidence="1">DUF5641 domain-containing protein</fullName>
    </recommendedName>
</protein>
<reference evidence="2" key="1">
    <citation type="journal article" date="2023" name="Front. Mar. Sci.">
        <title>A new Merluccius polli reference genome to investigate the effects of global change in West African waters.</title>
        <authorList>
            <person name="Mateo J.L."/>
            <person name="Blanco-Fernandez C."/>
            <person name="Garcia-Vazquez E."/>
            <person name="Machado-Schiaffino G."/>
        </authorList>
    </citation>
    <scope>NUCLEOTIDE SEQUENCE</scope>
    <source>
        <strain evidence="2">C29</strain>
        <tissue evidence="2">Fin</tissue>
    </source>
</reference>
<accession>A0AA47MDH6</accession>
<evidence type="ECO:0000259" key="1">
    <source>
        <dbReference type="Pfam" id="PF18701"/>
    </source>
</evidence>
<dbReference type="PANTHER" id="PTHR47331:SF3">
    <property type="match status" value="1"/>
</dbReference>
<dbReference type="Pfam" id="PF05380">
    <property type="entry name" value="Peptidase_A17"/>
    <property type="match status" value="1"/>
</dbReference>
<dbReference type="InterPro" id="IPR040676">
    <property type="entry name" value="DUF5641"/>
</dbReference>
<evidence type="ECO:0000313" key="2">
    <source>
        <dbReference type="EMBL" id="KAK0138077.1"/>
    </source>
</evidence>
<feature type="domain" description="DUF5641" evidence="1">
    <location>
        <begin position="770"/>
        <end position="853"/>
    </location>
</feature>